<dbReference type="GeneID" id="93293337"/>
<keyword evidence="7" id="KW-0406">Ion transport</keyword>
<dbReference type="AlphaFoldDB" id="A0A377GCR5"/>
<dbReference type="InterPro" id="IPR038770">
    <property type="entry name" value="Na+/solute_symporter_sf"/>
</dbReference>
<dbReference type="InterPro" id="IPR003148">
    <property type="entry name" value="RCK_N"/>
</dbReference>
<dbReference type="GO" id="GO:0006813">
    <property type="term" value="P:potassium ion transport"/>
    <property type="evidence" value="ECO:0007669"/>
    <property type="project" value="InterPro"/>
</dbReference>
<dbReference type="Gene3D" id="1.20.1530.20">
    <property type="match status" value="1"/>
</dbReference>
<feature type="transmembrane region" description="Helical" evidence="9">
    <location>
        <begin position="365"/>
        <end position="383"/>
    </location>
</feature>
<feature type="transmembrane region" description="Helical" evidence="9">
    <location>
        <begin position="272"/>
        <end position="289"/>
    </location>
</feature>
<sequence>MSEILVLAFSFILVTGFFCQWVASYLKVPAILFLLLSGIFVGPVFHWLNPDRQLGALLFPFVSFSVAVILFEGSMTLNFAKIKGLGSVIGNLISIGVIITFVSVALCTHFVTETSWAISFLFASLMTVTGPTVIRPMLRILRPNANISKVLHWEGILIDPIGAILAVLVFEVLTSQGLTYGVFASLLAFLKITFIGLSFGFAGGICLGIAFKKYWIPQHLHNFAVLSVIGIIFSSANYFLSESGLLAVTVMGITLANFKDIELEHILNFKESLSIVLVSFLFIVLSARINFSNFMDLKYQAIILFLLIQFVIRPLNVYISSLGSDLTMNERHLISWVAPRGIIAAAISSLFALQLENLGYADANKLVSFTFFMIIATIILQSVTAKTLAIKLGVAEPKPEGLLIIGSNKLALAIAEQLKENQFYVCLIDESWAAVNEAKMKGLITLWGNPISKYVEEKLDLIKIKQLLIITPYLDFNVLAAKHYRYFFEEKDIFTIQTQAPQKGQNEQKFIYKNSGRTLFSSKITFDELGLLISEGAKIKTTALTEQFSYEQYIQQKDIISPLFAIDPENSIHVFTDNPDFNPMMNWKIIGISNSMK</sequence>
<keyword evidence="8 9" id="KW-0472">Membrane</keyword>
<evidence type="ECO:0000259" key="10">
    <source>
        <dbReference type="Pfam" id="PF00999"/>
    </source>
</evidence>
<evidence type="ECO:0000256" key="7">
    <source>
        <dbReference type="ARBA" id="ARBA00023065"/>
    </source>
</evidence>
<evidence type="ECO:0000259" key="11">
    <source>
        <dbReference type="Pfam" id="PF02254"/>
    </source>
</evidence>
<keyword evidence="13" id="KW-1185">Reference proteome</keyword>
<keyword evidence="3" id="KW-0050">Antiport</keyword>
<gene>
    <name evidence="12" type="ORF">NCTC11370_02576</name>
</gene>
<feature type="transmembrane region" description="Helical" evidence="9">
    <location>
        <begin position="117"/>
        <end position="138"/>
    </location>
</feature>
<evidence type="ECO:0000256" key="6">
    <source>
        <dbReference type="ARBA" id="ARBA00022989"/>
    </source>
</evidence>
<dbReference type="GO" id="GO:1902600">
    <property type="term" value="P:proton transmembrane transport"/>
    <property type="evidence" value="ECO:0007669"/>
    <property type="project" value="InterPro"/>
</dbReference>
<accession>A0A377GCR5</accession>
<comment type="subcellular location">
    <subcellularLocation>
        <location evidence="1">Cell membrane</location>
        <topology evidence="1">Multi-pass membrane protein</topology>
    </subcellularLocation>
</comment>
<feature type="transmembrane region" description="Helical" evidence="9">
    <location>
        <begin position="6"/>
        <end position="23"/>
    </location>
</feature>
<evidence type="ECO:0000256" key="9">
    <source>
        <dbReference type="SAM" id="Phobius"/>
    </source>
</evidence>
<dbReference type="OrthoDB" id="570124at2"/>
<dbReference type="Pfam" id="PF00999">
    <property type="entry name" value="Na_H_Exchanger"/>
    <property type="match status" value="1"/>
</dbReference>
<evidence type="ECO:0000313" key="13">
    <source>
        <dbReference type="Proteomes" id="UP000254554"/>
    </source>
</evidence>
<feature type="transmembrane region" description="Helical" evidence="9">
    <location>
        <begin position="150"/>
        <end position="170"/>
    </location>
</feature>
<dbReference type="InterPro" id="IPR006153">
    <property type="entry name" value="Cation/H_exchanger_TM"/>
</dbReference>
<reference evidence="12 13" key="1">
    <citation type="submission" date="2018-06" db="EMBL/GenBank/DDBJ databases">
        <authorList>
            <consortium name="Pathogen Informatics"/>
            <person name="Doyle S."/>
        </authorList>
    </citation>
    <scope>NUCLEOTIDE SEQUENCE [LARGE SCALE GENOMIC DNA]</scope>
    <source>
        <strain evidence="12 13">NCTC11370</strain>
    </source>
</reference>
<feature type="transmembrane region" description="Helical" evidence="9">
    <location>
        <begin position="333"/>
        <end position="353"/>
    </location>
</feature>
<feature type="domain" description="Cation/H+ exchanger transmembrane" evidence="10">
    <location>
        <begin position="16"/>
        <end position="389"/>
    </location>
</feature>
<evidence type="ECO:0000256" key="4">
    <source>
        <dbReference type="ARBA" id="ARBA00022475"/>
    </source>
</evidence>
<name>A0A377GCR5_9GAMM</name>
<evidence type="ECO:0000313" key="12">
    <source>
        <dbReference type="EMBL" id="STO22484.1"/>
    </source>
</evidence>
<dbReference type="STRING" id="1094715.GCA_000236165_02421"/>
<feature type="transmembrane region" description="Helical" evidence="9">
    <location>
        <begin position="182"/>
        <end position="211"/>
    </location>
</feature>
<proteinExistence type="predicted"/>
<keyword evidence="4" id="KW-1003">Cell membrane</keyword>
<feature type="transmembrane region" description="Helical" evidence="9">
    <location>
        <begin position="85"/>
        <end position="111"/>
    </location>
</feature>
<organism evidence="12 13">
    <name type="scientific">Fluoribacter dumoffii</name>
    <dbReference type="NCBI Taxonomy" id="463"/>
    <lineage>
        <taxon>Bacteria</taxon>
        <taxon>Pseudomonadati</taxon>
        <taxon>Pseudomonadota</taxon>
        <taxon>Gammaproteobacteria</taxon>
        <taxon>Legionellales</taxon>
        <taxon>Legionellaceae</taxon>
        <taxon>Fluoribacter</taxon>
    </lineage>
</organism>
<keyword evidence="6 9" id="KW-1133">Transmembrane helix</keyword>
<evidence type="ECO:0000256" key="5">
    <source>
        <dbReference type="ARBA" id="ARBA00022692"/>
    </source>
</evidence>
<evidence type="ECO:0000256" key="1">
    <source>
        <dbReference type="ARBA" id="ARBA00004651"/>
    </source>
</evidence>
<dbReference type="PANTHER" id="PTHR32507:SF0">
    <property type="entry name" value="NA(+)_H(+) ANTIPORTER 2-RELATED"/>
    <property type="match status" value="1"/>
</dbReference>
<dbReference type="PANTHER" id="PTHR32507">
    <property type="entry name" value="NA(+)/H(+) ANTIPORTER 1"/>
    <property type="match status" value="1"/>
</dbReference>
<feature type="transmembrane region" description="Helical" evidence="9">
    <location>
        <begin position="30"/>
        <end position="48"/>
    </location>
</feature>
<keyword evidence="5 9" id="KW-0812">Transmembrane</keyword>
<dbReference type="SUPFAM" id="SSF51735">
    <property type="entry name" value="NAD(P)-binding Rossmann-fold domains"/>
    <property type="match status" value="1"/>
</dbReference>
<protein>
    <submittedName>
        <fullName evidence="12">Potassium/proton antiporter</fullName>
    </submittedName>
</protein>
<dbReference type="Pfam" id="PF02254">
    <property type="entry name" value="TrkA_N"/>
    <property type="match status" value="1"/>
</dbReference>
<dbReference type="RefSeq" id="WP_010654592.1">
    <property type="nucleotide sequence ID" value="NZ_JAPHOS010000001.1"/>
</dbReference>
<feature type="transmembrane region" description="Helical" evidence="9">
    <location>
        <begin position="223"/>
        <end position="240"/>
    </location>
</feature>
<feature type="domain" description="RCK N-terminal" evidence="11">
    <location>
        <begin position="403"/>
        <end position="495"/>
    </location>
</feature>
<evidence type="ECO:0000256" key="8">
    <source>
        <dbReference type="ARBA" id="ARBA00023136"/>
    </source>
</evidence>
<dbReference type="GO" id="GO:0005886">
    <property type="term" value="C:plasma membrane"/>
    <property type="evidence" value="ECO:0007669"/>
    <property type="project" value="UniProtKB-SubCell"/>
</dbReference>
<feature type="transmembrane region" description="Helical" evidence="9">
    <location>
        <begin position="301"/>
        <end position="321"/>
    </location>
</feature>
<dbReference type="GO" id="GO:0015297">
    <property type="term" value="F:antiporter activity"/>
    <property type="evidence" value="ECO:0007669"/>
    <property type="project" value="UniProtKB-KW"/>
</dbReference>
<feature type="transmembrane region" description="Helical" evidence="9">
    <location>
        <begin position="54"/>
        <end position="73"/>
    </location>
</feature>
<keyword evidence="2" id="KW-0813">Transport</keyword>
<dbReference type="InterPro" id="IPR036291">
    <property type="entry name" value="NAD(P)-bd_dom_sf"/>
</dbReference>
<dbReference type="Proteomes" id="UP000254554">
    <property type="component" value="Unassembled WGS sequence"/>
</dbReference>
<dbReference type="Gene3D" id="3.40.50.720">
    <property type="entry name" value="NAD(P)-binding Rossmann-like Domain"/>
    <property type="match status" value="1"/>
</dbReference>
<dbReference type="EMBL" id="UGGT01000001">
    <property type="protein sequence ID" value="STO22484.1"/>
    <property type="molecule type" value="Genomic_DNA"/>
</dbReference>
<evidence type="ECO:0000256" key="2">
    <source>
        <dbReference type="ARBA" id="ARBA00022448"/>
    </source>
</evidence>
<evidence type="ECO:0000256" key="3">
    <source>
        <dbReference type="ARBA" id="ARBA00022449"/>
    </source>
</evidence>